<name>A0A167A5F7_COLIC</name>
<organism evidence="2 3">
    <name type="scientific">Colletotrichum incanum</name>
    <name type="common">Soybean anthracnose fungus</name>
    <dbReference type="NCBI Taxonomy" id="1573173"/>
    <lineage>
        <taxon>Eukaryota</taxon>
        <taxon>Fungi</taxon>
        <taxon>Dikarya</taxon>
        <taxon>Ascomycota</taxon>
        <taxon>Pezizomycotina</taxon>
        <taxon>Sordariomycetes</taxon>
        <taxon>Hypocreomycetidae</taxon>
        <taxon>Glomerellales</taxon>
        <taxon>Glomerellaceae</taxon>
        <taxon>Colletotrichum</taxon>
        <taxon>Colletotrichum spaethianum species complex</taxon>
    </lineage>
</organism>
<evidence type="ECO:0000256" key="1">
    <source>
        <dbReference type="SAM" id="MobiDB-lite"/>
    </source>
</evidence>
<keyword evidence="3" id="KW-1185">Reference proteome</keyword>
<dbReference type="EMBL" id="LFIW01002023">
    <property type="protein sequence ID" value="KZL79741.1"/>
    <property type="molecule type" value="Genomic_DNA"/>
</dbReference>
<reference evidence="2 3" key="1">
    <citation type="submission" date="2015-06" db="EMBL/GenBank/DDBJ databases">
        <title>Survival trade-offs in plant roots during colonization by closely related pathogenic and mutualistic fungi.</title>
        <authorList>
            <person name="Hacquard S."/>
            <person name="Kracher B."/>
            <person name="Hiruma K."/>
            <person name="Weinman A."/>
            <person name="Muench P."/>
            <person name="Garrido Oter R."/>
            <person name="Ver Loren van Themaat E."/>
            <person name="Dallerey J.-F."/>
            <person name="Damm U."/>
            <person name="Henrissat B."/>
            <person name="Lespinet O."/>
            <person name="Thon M."/>
            <person name="Kemen E."/>
            <person name="McHardy A.C."/>
            <person name="Schulze-Lefert P."/>
            <person name="O'Connell R.J."/>
        </authorList>
    </citation>
    <scope>NUCLEOTIDE SEQUENCE [LARGE SCALE GENOMIC DNA]</scope>
    <source>
        <strain evidence="2 3">MAFF 238704</strain>
    </source>
</reference>
<gene>
    <name evidence="2" type="ORF">CI238_02126</name>
</gene>
<accession>A0A167A5F7</accession>
<dbReference type="Proteomes" id="UP000076584">
    <property type="component" value="Unassembled WGS sequence"/>
</dbReference>
<feature type="non-terminal residue" evidence="2">
    <location>
        <position position="1"/>
    </location>
</feature>
<evidence type="ECO:0000313" key="2">
    <source>
        <dbReference type="EMBL" id="KZL79741.1"/>
    </source>
</evidence>
<protein>
    <submittedName>
        <fullName evidence="2">Uncharacterized protein</fullName>
    </submittedName>
</protein>
<dbReference type="AlphaFoldDB" id="A0A167A5F7"/>
<comment type="caution">
    <text evidence="2">The sequence shown here is derived from an EMBL/GenBank/DDBJ whole genome shotgun (WGS) entry which is preliminary data.</text>
</comment>
<evidence type="ECO:0000313" key="3">
    <source>
        <dbReference type="Proteomes" id="UP000076584"/>
    </source>
</evidence>
<proteinExistence type="predicted"/>
<sequence length="240" mass="25619">LPCCNDAGACRTSNTSSCVPRFKLIPGAKEVSYVPFVPSDTGEFDKSIRSLSPKDYDMQPGSLCGISSLMCLLVRIVEASECWQSDAQSALDDSIGSCHRPSPTLVLDRPQPSALDPSSHVVPSTTPTALQVSISPGRSHIQSILYVSLKFQTSPFPQTQPRIRLTMKHLASFACSSSASEPSAVPLDSGYGISSRLPSHMAPTSRSRCPSGGRLMATLWASACGIRRSTLAVIESQCRS</sequence>
<feature type="region of interest" description="Disordered" evidence="1">
    <location>
        <begin position="102"/>
        <end position="122"/>
    </location>
</feature>